<keyword evidence="3" id="KW-1185">Reference proteome</keyword>
<reference evidence="2 3" key="2">
    <citation type="journal article" date="2020" name="Cell Rep.">
        <title>Acquisition and Adaptation of Ultra-small Parasitic Reduced Genome Bacteria to Mammalian Hosts.</title>
        <authorList>
            <person name="McLean J.S."/>
            <person name="Bor B."/>
            <person name="Kerns K.A."/>
            <person name="Liu Q."/>
            <person name="To T.T."/>
            <person name="Solden L."/>
            <person name="Hendrickson E.L."/>
            <person name="Wrighton K."/>
            <person name="Shi W."/>
            <person name="He X."/>
        </authorList>
    </citation>
    <scope>NUCLEOTIDE SEQUENCE [LARGE SCALE GENOMIC DNA]</scope>
    <source>
        <strain evidence="2 3">TM7_CMJM_G6_1_HOT_870</strain>
    </source>
</reference>
<dbReference type="RefSeq" id="WP_129718631.1">
    <property type="nucleotide sequence ID" value="NZ_PRLK01000002.1"/>
</dbReference>
<evidence type="ECO:0000313" key="2">
    <source>
        <dbReference type="EMBL" id="RYC72873.1"/>
    </source>
</evidence>
<reference evidence="2 3" key="1">
    <citation type="journal article" date="2018" name="bioRxiv">
        <title>Evidence of independent acquisition and adaption of ultra-small bacteria to human hosts across the highly diverse yet reduced genomes of the phylum Saccharibacteria.</title>
        <authorList>
            <person name="McLean J.S."/>
            <person name="Bor B."/>
            <person name="To T.T."/>
            <person name="Liu Q."/>
            <person name="Kearns K.A."/>
            <person name="Solden L.M."/>
            <person name="Wrighton K.C."/>
            <person name="He X."/>
            <person name="Shi W."/>
        </authorList>
    </citation>
    <scope>NUCLEOTIDE SEQUENCE [LARGE SCALE GENOMIC DNA]</scope>
    <source>
        <strain evidence="2 3">TM7_CMJM_G6_1_HOT_870</strain>
    </source>
</reference>
<accession>A0ABY0FIY1</accession>
<dbReference type="Proteomes" id="UP001190925">
    <property type="component" value="Unassembled WGS sequence"/>
</dbReference>
<comment type="caution">
    <text evidence="2">The sequence shown here is derived from an EMBL/GenBank/DDBJ whole genome shotgun (WGS) entry which is preliminary data.</text>
</comment>
<keyword evidence="1" id="KW-0175">Coiled coil</keyword>
<proteinExistence type="predicted"/>
<feature type="coiled-coil region" evidence="1">
    <location>
        <begin position="60"/>
        <end position="87"/>
    </location>
</feature>
<dbReference type="EMBL" id="PRLK01000002">
    <property type="protein sequence ID" value="RYC72873.1"/>
    <property type="molecule type" value="Genomic_DNA"/>
</dbReference>
<evidence type="ECO:0000313" key="3">
    <source>
        <dbReference type="Proteomes" id="UP001190925"/>
    </source>
</evidence>
<sequence length="223" mass="26561">MSKKTDNSQYKIPHYDQFASESSYTYVEEKTEIKGNNTTKKEPIIRHTQSIPKVAPTNIYEDMLNKASEIVKLRAKAEEEIKEYQEKFSWKYLRKKPDFLAVNGPLHYKNLALKPKNKRRDISRELLDLESSLGATIFGTIPHNVRREFFALDHDSWIWHEEWTDSRRKKHQNTTRYEVKNNTVIKVQVGPHYFELKGQELDNFYKAVTVYHQNILRFIYGIY</sequence>
<evidence type="ECO:0000256" key="1">
    <source>
        <dbReference type="SAM" id="Coils"/>
    </source>
</evidence>
<gene>
    <name evidence="2" type="ORF">G6CMJM_00209</name>
</gene>
<protein>
    <submittedName>
        <fullName evidence="2">Uncharacterized protein</fullName>
    </submittedName>
</protein>
<organism evidence="2 3">
    <name type="scientific">Candidatus Nanogingivalis gingivitcus</name>
    <dbReference type="NCBI Taxonomy" id="2171992"/>
    <lineage>
        <taxon>Bacteria</taxon>
        <taxon>Candidatus Saccharimonadota</taxon>
        <taxon>Candidatus Nanosyncoccalia</taxon>
        <taxon>Candidatus Nanogingivales</taxon>
        <taxon>Candidatus Nanogingivalaceae</taxon>
        <taxon>Candidatus Nanogingivalis</taxon>
    </lineage>
</organism>
<name>A0ABY0FIY1_9BACT</name>